<feature type="region of interest" description="Disordered" evidence="1">
    <location>
        <begin position="27"/>
        <end position="57"/>
    </location>
</feature>
<evidence type="ECO:0000256" key="1">
    <source>
        <dbReference type="SAM" id="MobiDB-lite"/>
    </source>
</evidence>
<feature type="region of interest" description="Disordered" evidence="1">
    <location>
        <begin position="149"/>
        <end position="170"/>
    </location>
</feature>
<protein>
    <submittedName>
        <fullName evidence="2">Uncharacterized protein</fullName>
    </submittedName>
</protein>
<gene>
    <name evidence="2" type="ORF">L207DRAFT_565850</name>
</gene>
<evidence type="ECO:0000313" key="3">
    <source>
        <dbReference type="Proteomes" id="UP000235786"/>
    </source>
</evidence>
<dbReference type="AlphaFoldDB" id="A0A2J6RPD7"/>
<keyword evidence="3" id="KW-1185">Reference proteome</keyword>
<dbReference type="Proteomes" id="UP000235786">
    <property type="component" value="Unassembled WGS sequence"/>
</dbReference>
<name>A0A2J6RPD7_HYAVF</name>
<proteinExistence type="predicted"/>
<feature type="compositionally biased region" description="Basic and acidic residues" evidence="1">
    <location>
        <begin position="151"/>
        <end position="164"/>
    </location>
</feature>
<organism evidence="2 3">
    <name type="scientific">Hyaloscypha variabilis (strain UAMH 11265 / GT02V1 / F)</name>
    <name type="common">Meliniomyces variabilis</name>
    <dbReference type="NCBI Taxonomy" id="1149755"/>
    <lineage>
        <taxon>Eukaryota</taxon>
        <taxon>Fungi</taxon>
        <taxon>Dikarya</taxon>
        <taxon>Ascomycota</taxon>
        <taxon>Pezizomycotina</taxon>
        <taxon>Leotiomycetes</taxon>
        <taxon>Helotiales</taxon>
        <taxon>Hyaloscyphaceae</taxon>
        <taxon>Hyaloscypha</taxon>
        <taxon>Hyaloscypha variabilis</taxon>
    </lineage>
</organism>
<evidence type="ECO:0000313" key="2">
    <source>
        <dbReference type="EMBL" id="PMD40379.1"/>
    </source>
</evidence>
<accession>A0A2J6RPD7</accession>
<reference evidence="2 3" key="1">
    <citation type="submission" date="2016-04" db="EMBL/GenBank/DDBJ databases">
        <title>A degradative enzymes factory behind the ericoid mycorrhizal symbiosis.</title>
        <authorList>
            <consortium name="DOE Joint Genome Institute"/>
            <person name="Martino E."/>
            <person name="Morin E."/>
            <person name="Grelet G."/>
            <person name="Kuo A."/>
            <person name="Kohler A."/>
            <person name="Daghino S."/>
            <person name="Barry K."/>
            <person name="Choi C."/>
            <person name="Cichocki N."/>
            <person name="Clum A."/>
            <person name="Copeland A."/>
            <person name="Hainaut M."/>
            <person name="Haridas S."/>
            <person name="Labutti K."/>
            <person name="Lindquist E."/>
            <person name="Lipzen A."/>
            <person name="Khouja H.-R."/>
            <person name="Murat C."/>
            <person name="Ohm R."/>
            <person name="Olson A."/>
            <person name="Spatafora J."/>
            <person name="Veneault-Fourrey C."/>
            <person name="Henrissat B."/>
            <person name="Grigoriev I."/>
            <person name="Martin F."/>
            <person name="Perotto S."/>
        </authorList>
    </citation>
    <scope>NUCLEOTIDE SEQUENCE [LARGE SCALE GENOMIC DNA]</scope>
    <source>
        <strain evidence="2 3">F</strain>
    </source>
</reference>
<dbReference type="EMBL" id="KZ613945">
    <property type="protein sequence ID" value="PMD40379.1"/>
    <property type="molecule type" value="Genomic_DNA"/>
</dbReference>
<sequence>MHSGSSRMTHPIMGSKLAGPFLPKSFSSIMQPARNDPELSTAHTHAEQETAPQTGWELPQTVPHYLSSQFITRSTSCGFSSFIIQQVTLLQHAVHVPKKADERPLRTCDAATLPFWPEARTLQKPTLSGDTRSPAGHAFFATITTPRSSPRRIDQDIKRPRGFGEKPLGTADKRWRGTSLITGASDPAASCQFQTLSSLPEERSRPRRWI</sequence>